<reference evidence="12 13" key="1">
    <citation type="journal article" date="2011" name="Stand. Genomic Sci.">
        <title>High quality draft genome sequence of Segniliparus rugosus CDC 945(T)= (ATCC BAA-974(T)).</title>
        <authorList>
            <person name="Earl A.M."/>
            <person name="Desjardins C.A."/>
            <person name="Fitzgerald M.G."/>
            <person name="Arachchi H.M."/>
            <person name="Zeng Q."/>
            <person name="Mehta T."/>
            <person name="Griggs A."/>
            <person name="Birren B.W."/>
            <person name="Toney N.C."/>
            <person name="Carr J."/>
            <person name="Posey J."/>
            <person name="Butler W.R."/>
        </authorList>
    </citation>
    <scope>NUCLEOTIDE SEQUENCE [LARGE SCALE GENOMIC DNA]</scope>
    <source>
        <strain evidence="13">ATCC BAA-974 / DSM 45345 / CCUG 50838 / CIP 108380 / JCM 13579 / CDC 945</strain>
    </source>
</reference>
<feature type="binding site" evidence="9">
    <location>
        <position position="310"/>
    </location>
    <ligand>
        <name>substrate</name>
    </ligand>
</feature>
<evidence type="ECO:0000256" key="6">
    <source>
        <dbReference type="ARBA" id="ARBA00023002"/>
    </source>
</evidence>
<evidence type="ECO:0000256" key="7">
    <source>
        <dbReference type="ARBA" id="ARBA00023062"/>
    </source>
</evidence>
<sequence>MSDGAALARTLRNPMRPALLAASKSQRLEALSQRFAFTRAVVSRFVAGDTLEDALPAVAQLLATRFVSVDYLGENVRDREQAQATVRAYLALLDGLGGLRDELAARGRVLADGAVEASIKLSAFGQSLPGGQSIALAGAQEVCAKADEVGALVTVDMEDHTTTDGTLALVRELRSDFPQTGAVLQSYLRRTEADCRDLAVPGSRIRLCKGAYQEPDSVAYQDKREVDSAYRRCLAILFEGGGYPMVASHDPAMIAEAGRLASATRRVAASYEYQMLYGVRPDEQARLAASRARVRIYVPYGGQWYGYFTRRLAERPANVGFFLRALLGRR</sequence>
<evidence type="ECO:0000256" key="8">
    <source>
        <dbReference type="ARBA" id="ARBA00048779"/>
    </source>
</evidence>
<feature type="binding site" evidence="9">
    <location>
        <position position="120"/>
    </location>
    <ligand>
        <name>substrate</name>
    </ligand>
</feature>
<feature type="binding site" evidence="10">
    <location>
        <position position="185"/>
    </location>
    <ligand>
        <name>FAD</name>
        <dbReference type="ChEBI" id="CHEBI:57692"/>
    </ligand>
</feature>
<dbReference type="EMBL" id="ACZI02000001">
    <property type="protein sequence ID" value="EFV11999.2"/>
    <property type="molecule type" value="Genomic_DNA"/>
</dbReference>
<feature type="domain" description="Proline dehydrogenase" evidence="11">
    <location>
        <begin position="67"/>
        <end position="321"/>
    </location>
</feature>
<dbReference type="GO" id="GO:0004657">
    <property type="term" value="F:proline dehydrogenase activity"/>
    <property type="evidence" value="ECO:0007669"/>
    <property type="project" value="UniProtKB-EC"/>
</dbReference>
<accession>E5XUH3</accession>
<comment type="cofactor">
    <cofactor evidence="10">
        <name>FAD</name>
        <dbReference type="ChEBI" id="CHEBI:57692"/>
    </cofactor>
    <text evidence="10">Binds 1 FAD per subunit.</text>
</comment>
<dbReference type="STRING" id="679197.HMPREF9336_03145"/>
<evidence type="ECO:0000313" key="12">
    <source>
        <dbReference type="EMBL" id="EFV11999.2"/>
    </source>
</evidence>
<dbReference type="HOGENOM" id="CLU_061158_0_1_11"/>
<proteinExistence type="predicted"/>
<gene>
    <name evidence="12" type="ORF">HMPREF9336_03145</name>
</gene>
<dbReference type="InterPro" id="IPR029041">
    <property type="entry name" value="FAD-linked_oxidoreductase-like"/>
</dbReference>
<dbReference type="InterPro" id="IPR008219">
    <property type="entry name" value="PRODH_bac_arc"/>
</dbReference>
<dbReference type="eggNOG" id="COG0506">
    <property type="taxonomic scope" value="Bacteria"/>
</dbReference>
<evidence type="ECO:0000313" key="13">
    <source>
        <dbReference type="Proteomes" id="UP000004816"/>
    </source>
</evidence>
<protein>
    <recommendedName>
        <fullName evidence="2">proline dehydrogenase</fullName>
        <ecNumber evidence="2">1.5.5.2</ecNumber>
    </recommendedName>
</protein>
<dbReference type="RefSeq" id="WP_021029929.1">
    <property type="nucleotide sequence ID" value="NZ_KI391953.1"/>
</dbReference>
<dbReference type="UniPathway" id="UPA00261">
    <property type="reaction ID" value="UER00373"/>
</dbReference>
<keyword evidence="7" id="KW-0642">Proline metabolism</keyword>
<comment type="caution">
    <text evidence="12">The sequence shown here is derived from an EMBL/GenBank/DDBJ whole genome shotgun (WGS) entry which is preliminary data.</text>
</comment>
<name>E5XUH3_SEGRC</name>
<dbReference type="GO" id="GO:0010133">
    <property type="term" value="P:L-proline catabolic process to L-glutamate"/>
    <property type="evidence" value="ECO:0007669"/>
    <property type="project" value="UniProtKB-UniPathway"/>
</dbReference>
<dbReference type="Proteomes" id="UP000004816">
    <property type="component" value="Unassembled WGS sequence"/>
</dbReference>
<feature type="binding site" evidence="10">
    <location>
        <begin position="248"/>
        <end position="249"/>
    </location>
    <ligand>
        <name>FAD</name>
        <dbReference type="ChEBI" id="CHEBI:57692"/>
    </ligand>
</feature>
<dbReference type="PANTHER" id="PTHR13914">
    <property type="entry name" value="PROLINE OXIDASE"/>
    <property type="match status" value="1"/>
</dbReference>
<dbReference type="GO" id="GO:0000166">
    <property type="term" value="F:nucleotide binding"/>
    <property type="evidence" value="ECO:0007669"/>
    <property type="project" value="UniProtKB-KW"/>
</dbReference>
<keyword evidence="13" id="KW-1185">Reference proteome</keyword>
<dbReference type="InterPro" id="IPR002872">
    <property type="entry name" value="Proline_DH_dom"/>
</dbReference>
<dbReference type="EC" id="1.5.5.2" evidence="2"/>
<evidence type="ECO:0000256" key="10">
    <source>
        <dbReference type="PIRSR" id="PIRSR000196-2"/>
    </source>
</evidence>
<keyword evidence="6" id="KW-0560">Oxidoreductase</keyword>
<dbReference type="OrthoDB" id="9773461at2"/>
<evidence type="ECO:0000256" key="2">
    <source>
        <dbReference type="ARBA" id="ARBA00012695"/>
    </source>
</evidence>
<evidence type="ECO:0000256" key="5">
    <source>
        <dbReference type="ARBA" id="ARBA00022827"/>
    </source>
</evidence>
<evidence type="ECO:0000256" key="4">
    <source>
        <dbReference type="ARBA" id="ARBA00022741"/>
    </source>
</evidence>
<feature type="binding site" evidence="10">
    <location>
        <position position="157"/>
    </location>
    <ligand>
        <name>FAD</name>
        <dbReference type="ChEBI" id="CHEBI:57692"/>
    </ligand>
</feature>
<dbReference type="SUPFAM" id="SSF51730">
    <property type="entry name" value="FAD-linked oxidoreductase"/>
    <property type="match status" value="1"/>
</dbReference>
<feature type="binding site" evidence="10">
    <location>
        <position position="223"/>
    </location>
    <ligand>
        <name>FAD</name>
        <dbReference type="ChEBI" id="CHEBI:57692"/>
    </ligand>
</feature>
<evidence type="ECO:0000256" key="9">
    <source>
        <dbReference type="PIRSR" id="PIRSR000196-1"/>
    </source>
</evidence>
<dbReference type="PANTHER" id="PTHR13914:SF0">
    <property type="entry name" value="PROLINE DEHYDROGENASE 1, MITOCHONDRIAL"/>
    <property type="match status" value="1"/>
</dbReference>
<evidence type="ECO:0000259" key="11">
    <source>
        <dbReference type="Pfam" id="PF01619"/>
    </source>
</evidence>
<dbReference type="Gene3D" id="3.20.20.220">
    <property type="match status" value="1"/>
</dbReference>
<keyword evidence="3" id="KW-0285">Flavoprotein</keyword>
<organism evidence="12 13">
    <name type="scientific">Segniliparus rugosus (strain ATCC BAA-974 / DSM 45345 / CCUG 50838 / CIP 108380 / JCM 13579 / CDC 945)</name>
    <dbReference type="NCBI Taxonomy" id="679197"/>
    <lineage>
        <taxon>Bacteria</taxon>
        <taxon>Bacillati</taxon>
        <taxon>Actinomycetota</taxon>
        <taxon>Actinomycetes</taxon>
        <taxon>Mycobacteriales</taxon>
        <taxon>Segniliparaceae</taxon>
        <taxon>Segniliparus</taxon>
    </lineage>
</organism>
<comment type="pathway">
    <text evidence="1">Amino-acid degradation; L-proline degradation into L-glutamate; L-glutamate from L-proline: step 1/2.</text>
</comment>
<comment type="catalytic activity">
    <reaction evidence="8">
        <text>L-proline + a quinone = (S)-1-pyrroline-5-carboxylate + a quinol + H(+)</text>
        <dbReference type="Rhea" id="RHEA:23784"/>
        <dbReference type="ChEBI" id="CHEBI:15378"/>
        <dbReference type="ChEBI" id="CHEBI:17388"/>
        <dbReference type="ChEBI" id="CHEBI:24646"/>
        <dbReference type="ChEBI" id="CHEBI:60039"/>
        <dbReference type="ChEBI" id="CHEBI:132124"/>
        <dbReference type="EC" id="1.5.5.2"/>
    </reaction>
</comment>
<feature type="binding site" evidence="9">
    <location>
        <position position="311"/>
    </location>
    <ligand>
        <name>substrate</name>
    </ligand>
</feature>
<evidence type="ECO:0000256" key="3">
    <source>
        <dbReference type="ARBA" id="ARBA00022630"/>
    </source>
</evidence>
<keyword evidence="5 10" id="KW-0274">FAD</keyword>
<keyword evidence="4 10" id="KW-0547">Nucleotide-binding</keyword>
<dbReference type="PIRSF" id="PIRSF000196">
    <property type="entry name" value="Pro_dehydrog"/>
    <property type="match status" value="1"/>
</dbReference>
<evidence type="ECO:0000256" key="1">
    <source>
        <dbReference type="ARBA" id="ARBA00004739"/>
    </source>
</evidence>
<feature type="binding site" evidence="10">
    <location>
        <begin position="209"/>
        <end position="211"/>
    </location>
    <ligand>
        <name>FAD</name>
        <dbReference type="ChEBI" id="CHEBI:57692"/>
    </ligand>
</feature>
<dbReference type="Pfam" id="PF01619">
    <property type="entry name" value="Pro_dh"/>
    <property type="match status" value="1"/>
</dbReference>
<dbReference type="AlphaFoldDB" id="E5XUH3"/>
<dbReference type="InterPro" id="IPR015659">
    <property type="entry name" value="Proline_oxidase"/>
</dbReference>